<name>A0A6J4QDU5_9ACTN</name>
<accession>A0A6J4QDU5</accession>
<reference evidence="1" key="1">
    <citation type="submission" date="2020-02" db="EMBL/GenBank/DDBJ databases">
        <authorList>
            <person name="Meier V. D."/>
        </authorList>
    </citation>
    <scope>NUCLEOTIDE SEQUENCE</scope>
    <source>
        <strain evidence="1">AVDCRST_MAG78</strain>
    </source>
</reference>
<dbReference type="AlphaFoldDB" id="A0A6J4QDU5"/>
<proteinExistence type="predicted"/>
<protein>
    <submittedName>
        <fullName evidence="1">Uncharacterized protein</fullName>
    </submittedName>
</protein>
<sequence length="69" mass="7638">MASDQFVIDGICHPYNFSEENLKGRFGHIFNDMLDKARRALAKSKSAMFRTIKRRGLETVHGAPNAGGG</sequence>
<organism evidence="1">
    <name type="scientific">uncultured Rubrobacteraceae bacterium</name>
    <dbReference type="NCBI Taxonomy" id="349277"/>
    <lineage>
        <taxon>Bacteria</taxon>
        <taxon>Bacillati</taxon>
        <taxon>Actinomycetota</taxon>
        <taxon>Rubrobacteria</taxon>
        <taxon>Rubrobacterales</taxon>
        <taxon>Rubrobacteraceae</taxon>
        <taxon>environmental samples</taxon>
    </lineage>
</organism>
<gene>
    <name evidence="1" type="ORF">AVDCRST_MAG78-1954</name>
</gene>
<dbReference type="EMBL" id="CADCVB010000131">
    <property type="protein sequence ID" value="CAA9434865.1"/>
    <property type="molecule type" value="Genomic_DNA"/>
</dbReference>
<evidence type="ECO:0000313" key="1">
    <source>
        <dbReference type="EMBL" id="CAA9434865.1"/>
    </source>
</evidence>